<feature type="compositionally biased region" description="Polar residues" evidence="1">
    <location>
        <begin position="15"/>
        <end position="26"/>
    </location>
</feature>
<feature type="region of interest" description="Disordered" evidence="1">
    <location>
        <begin position="1020"/>
        <end position="1079"/>
    </location>
</feature>
<dbReference type="Pfam" id="PF07393">
    <property type="entry name" value="Sec10_HB"/>
    <property type="match status" value="1"/>
</dbReference>
<feature type="region of interest" description="Disordered" evidence="1">
    <location>
        <begin position="1310"/>
        <end position="1329"/>
    </location>
</feature>
<accession>A0AAN6GR48</accession>
<feature type="compositionally biased region" description="Low complexity" evidence="1">
    <location>
        <begin position="106"/>
        <end position="125"/>
    </location>
</feature>
<reference evidence="3" key="1">
    <citation type="journal article" date="2023" name="PhytoFront">
        <title>Draft Genome Resources of Seven Strains of Tilletia horrida, Causal Agent of Kernel Smut of Rice.</title>
        <authorList>
            <person name="Khanal S."/>
            <person name="Antony Babu S."/>
            <person name="Zhou X.G."/>
        </authorList>
    </citation>
    <scope>NUCLEOTIDE SEQUENCE</scope>
    <source>
        <strain evidence="3">TX6</strain>
    </source>
</reference>
<dbReference type="SUPFAM" id="SSF81383">
    <property type="entry name" value="F-box domain"/>
    <property type="match status" value="1"/>
</dbReference>
<feature type="compositionally biased region" description="Low complexity" evidence="1">
    <location>
        <begin position="1064"/>
        <end position="1079"/>
    </location>
</feature>
<dbReference type="PROSITE" id="PS50181">
    <property type="entry name" value="FBOX"/>
    <property type="match status" value="1"/>
</dbReference>
<organism evidence="3 4">
    <name type="scientific">Tilletia horrida</name>
    <dbReference type="NCBI Taxonomy" id="155126"/>
    <lineage>
        <taxon>Eukaryota</taxon>
        <taxon>Fungi</taxon>
        <taxon>Dikarya</taxon>
        <taxon>Basidiomycota</taxon>
        <taxon>Ustilaginomycotina</taxon>
        <taxon>Exobasidiomycetes</taxon>
        <taxon>Tilletiales</taxon>
        <taxon>Tilletiaceae</taxon>
        <taxon>Tilletia</taxon>
    </lineage>
</organism>
<dbReference type="GO" id="GO:0006887">
    <property type="term" value="P:exocytosis"/>
    <property type="evidence" value="ECO:0007669"/>
    <property type="project" value="TreeGrafter"/>
</dbReference>
<protein>
    <submittedName>
        <fullName evidence="3">F-box protein: endocytic membrane traffic, recycling ReCYcling 1</fullName>
    </submittedName>
</protein>
<feature type="compositionally biased region" description="Polar residues" evidence="1">
    <location>
        <begin position="408"/>
        <end position="420"/>
    </location>
</feature>
<proteinExistence type="predicted"/>
<evidence type="ECO:0000313" key="4">
    <source>
        <dbReference type="Proteomes" id="UP001176517"/>
    </source>
</evidence>
<name>A0AAN6GR48_9BASI</name>
<feature type="compositionally biased region" description="Low complexity" evidence="1">
    <location>
        <begin position="1137"/>
        <end position="1152"/>
    </location>
</feature>
<dbReference type="Pfam" id="PF12937">
    <property type="entry name" value="F-box-like"/>
    <property type="match status" value="1"/>
</dbReference>
<keyword evidence="4" id="KW-1185">Reference proteome</keyword>
<gene>
    <name evidence="3" type="primary">RCY1</name>
    <name evidence="3" type="ORF">OC846_002287</name>
</gene>
<dbReference type="EMBL" id="JAPDMZ010000043">
    <property type="protein sequence ID" value="KAK0554002.1"/>
    <property type="molecule type" value="Genomic_DNA"/>
</dbReference>
<dbReference type="InterPro" id="IPR048627">
    <property type="entry name" value="Sec10_HB"/>
</dbReference>
<evidence type="ECO:0000313" key="3">
    <source>
        <dbReference type="EMBL" id="KAK0554002.1"/>
    </source>
</evidence>
<feature type="compositionally biased region" description="Acidic residues" evidence="1">
    <location>
        <begin position="276"/>
        <end position="288"/>
    </location>
</feature>
<feature type="region of interest" description="Disordered" evidence="1">
    <location>
        <begin position="1180"/>
        <end position="1229"/>
    </location>
</feature>
<feature type="compositionally biased region" description="Acidic residues" evidence="1">
    <location>
        <begin position="1038"/>
        <end position="1049"/>
    </location>
</feature>
<comment type="caution">
    <text evidence="3">The sequence shown here is derived from an EMBL/GenBank/DDBJ whole genome shotgun (WGS) entry which is preliminary data.</text>
</comment>
<evidence type="ECO:0000259" key="2">
    <source>
        <dbReference type="PROSITE" id="PS50181"/>
    </source>
</evidence>
<dbReference type="InterPro" id="IPR009976">
    <property type="entry name" value="Sec10-like"/>
</dbReference>
<feature type="region of interest" description="Disordered" evidence="1">
    <location>
        <begin position="1124"/>
        <end position="1161"/>
    </location>
</feature>
<dbReference type="GO" id="GO:0006893">
    <property type="term" value="P:Golgi to plasma membrane transport"/>
    <property type="evidence" value="ECO:0007669"/>
    <property type="project" value="TreeGrafter"/>
</dbReference>
<dbReference type="InterPro" id="IPR001810">
    <property type="entry name" value="F-box_dom"/>
</dbReference>
<feature type="region of interest" description="Disordered" evidence="1">
    <location>
        <begin position="541"/>
        <end position="560"/>
    </location>
</feature>
<feature type="compositionally biased region" description="Polar residues" evidence="1">
    <location>
        <begin position="1186"/>
        <end position="1201"/>
    </location>
</feature>
<dbReference type="PANTHER" id="PTHR12100:SF1">
    <property type="entry name" value="RECYCLIN-1"/>
    <property type="match status" value="1"/>
</dbReference>
<feature type="domain" description="F-box" evidence="2">
    <location>
        <begin position="38"/>
        <end position="84"/>
    </location>
</feature>
<evidence type="ECO:0000256" key="1">
    <source>
        <dbReference type="SAM" id="MobiDB-lite"/>
    </source>
</evidence>
<feature type="region of interest" description="Disordered" evidence="1">
    <location>
        <begin position="259"/>
        <end position="293"/>
    </location>
</feature>
<feature type="region of interest" description="Disordered" evidence="1">
    <location>
        <begin position="695"/>
        <end position="722"/>
    </location>
</feature>
<sequence>MDGLSWQPIAPIRRSLQQQRPSSISAYNPPPPAFSTSQPRLTSLPAPILTRILSYLPIPDIAAAAQTHTSLAKASADSALWDQKEAALQWQPVAFFQQQLTTLSAPKEASASTSSSSSSQAQTQPAPAPAPQQAEQDDDDDGFGDFEDATTAAPPATSNSFFDVDLFSTPIQKLPTVTGGAQVIFNATPAPQSYRLPSRIVSADRIESYRRVRAYTTLLRPLAKYIIQAIPDDHLDSKVQTGTLPLSVQTRQISLIGDEVGTSSSGAANRHRLGAADDDDDDDEDEETRLEISSNHLWSHPSIPNGAALTWEDQAALLSNLVRFLSPTSAHQFQGLRRPPPIFAWKYESPVWPWPASTSESTDLAEAVLGRKDVVRHAKRSSLGIWRAASDAVNESRGYESTGLRQPLPSTIPENPGSTGQDEEATSEYKGALVNPAEAHLRLAHQLHITALVLLQHASSLEQNVLLPVFEGASERKKDALRAAGLMKSEYSSATSTTPALGKGSADAVRRAEETMATAAKAAWALRRSFILRDVIEEESSASASRNQKAKKKEWEVDEEVASSREGDSIRRMLGRNVGPGMLARPPALAAFGMPTANPAPSQSSMTRNGSLLVMPLSAGGSSSVSSSSAPSPQLANGASTFSSSTPPSAAALEHLQNPKMSRNTINEIVSLGNRLFYAFLDSLPLLQKSGANHTPLRQAHDPRSNIISFSLPPTPSSSAQQQHYTTGADLDFGPMADAFVPALSDALQESLALVRRLFPCHRPNPQNGISKQGAKEQIGGQDVDVGLLKRVVEVVLMGEYVDGLMGQIAQLEQSSHGRGAGGAGLSKWVEDVQGKPPLSLRALPAAFTEAMRLPAILAGLSNANSASKDEEAEEKERARLRAEDVIYLAFESRMDTYLAQEREWVQRGMDRICARWNQSSSITSSHAMGQNGAVTSDGNTDEAFLSSANPAAAKKSLLSSFKDVLLVPVSVVPRTANFVSGAVVNTFVPRRATAGTSANNMKNGGNVVEDVFGSIDGGDGGQYMDFSKGGEGPYGIGDDEDDDDDDGDEAAKKGAAEDDDDGYGAFSSSSATTATPTATTFSGAEANEWASADHAIGPVTPTAAPAMAESPVKTVNAFAAAPPPELDEGWGEVDNSTVSSTTRSSYASSAADTLSTRPTSLARSTSDAIAAAGLSAPVSHHLSASGRTTPTPGFSSGRSTPQPPVQSRFGGSNVVPGRSGTPSGNVDHSRSALSRLQLLLSLDVALELIHLNRDTLKRIETFRGFPGLYGLRIRQEIEAIAVVFLQALSEKHLTPGLKEATEQVKAWIPAEHDASSSSKKKKQSKAQQDAIANARMGRGFFGAGSGHVEDGEADKGKDYEAVEPLVHFFELVHVGDAIQQMVQVYFDQELSRHVDRNDFLNVVVREKKRFESTLDENVAQGLNAGVDGLMGQVDYLMHTRQGPRDYYPESPEHMDLGNPTEACRDVVKCLKTHCSMLVGSTDKSVLEVFYQEVGLRLYALICKHLKRQIISIDGGFKVIADLNTYHAFVAAFLRQSQVTTYFDALKMLGNIYIIDHPRELAQIVRDANMFGGMLSPEELYEFLQARADFKSIEKAVDKEMYGFKVAEDCIIC</sequence>
<feature type="compositionally biased region" description="Acidic residues" evidence="1">
    <location>
        <begin position="135"/>
        <end position="148"/>
    </location>
</feature>
<dbReference type="InterPro" id="IPR036047">
    <property type="entry name" value="F-box-like_dom_sf"/>
</dbReference>
<dbReference type="PANTHER" id="PTHR12100">
    <property type="entry name" value="SEC10"/>
    <property type="match status" value="1"/>
</dbReference>
<feature type="region of interest" description="Disordered" evidence="1">
    <location>
        <begin position="397"/>
        <end position="426"/>
    </location>
</feature>
<feature type="region of interest" description="Disordered" evidence="1">
    <location>
        <begin position="106"/>
        <end position="157"/>
    </location>
</feature>
<feature type="region of interest" description="Disordered" evidence="1">
    <location>
        <begin position="622"/>
        <end position="649"/>
    </location>
</feature>
<dbReference type="GO" id="GO:0000145">
    <property type="term" value="C:exocyst"/>
    <property type="evidence" value="ECO:0007669"/>
    <property type="project" value="TreeGrafter"/>
</dbReference>
<dbReference type="Proteomes" id="UP001176517">
    <property type="component" value="Unassembled WGS sequence"/>
</dbReference>
<feature type="region of interest" description="Disordered" evidence="1">
    <location>
        <begin position="15"/>
        <end position="41"/>
    </location>
</feature>